<keyword evidence="1" id="KW-0472">Membrane</keyword>
<gene>
    <name evidence="2" type="ORF">RM780_15355</name>
</gene>
<sequence length="147" mass="14970">MAAAEFDERCSHRLADGGGDLLETRRRAFPPAAFCEFEGGQVTAGATGWGAVALWAVLAGAAPSAATGLPAAFLGPPPDTENARGIRIRRGLLLLLISGATLATAYAPAADPMPGALVAVLALPVVLCAVGLVLALCARRRSVRRSP</sequence>
<evidence type="ECO:0000256" key="1">
    <source>
        <dbReference type="SAM" id="Phobius"/>
    </source>
</evidence>
<keyword evidence="3" id="KW-1185">Reference proteome</keyword>
<accession>A0ABU2L9T1</accession>
<organism evidence="2 3">
    <name type="scientific">Streptomyces boetiae</name>
    <dbReference type="NCBI Taxonomy" id="3075541"/>
    <lineage>
        <taxon>Bacteria</taxon>
        <taxon>Bacillati</taxon>
        <taxon>Actinomycetota</taxon>
        <taxon>Actinomycetes</taxon>
        <taxon>Kitasatosporales</taxon>
        <taxon>Streptomycetaceae</taxon>
        <taxon>Streptomyces</taxon>
    </lineage>
</organism>
<dbReference type="RefSeq" id="WP_311631274.1">
    <property type="nucleotide sequence ID" value="NZ_JAVREN010000020.1"/>
</dbReference>
<keyword evidence="1" id="KW-1133">Transmembrane helix</keyword>
<comment type="caution">
    <text evidence="2">The sequence shown here is derived from an EMBL/GenBank/DDBJ whole genome shotgun (WGS) entry which is preliminary data.</text>
</comment>
<evidence type="ECO:0000313" key="3">
    <source>
        <dbReference type="Proteomes" id="UP001183388"/>
    </source>
</evidence>
<dbReference type="Proteomes" id="UP001183388">
    <property type="component" value="Unassembled WGS sequence"/>
</dbReference>
<proteinExistence type="predicted"/>
<protein>
    <submittedName>
        <fullName evidence="2">Uncharacterized protein</fullName>
    </submittedName>
</protein>
<reference evidence="3" key="1">
    <citation type="submission" date="2023-07" db="EMBL/GenBank/DDBJ databases">
        <title>30 novel species of actinomycetes from the DSMZ collection.</title>
        <authorList>
            <person name="Nouioui I."/>
        </authorList>
    </citation>
    <scope>NUCLEOTIDE SEQUENCE [LARGE SCALE GENOMIC DNA]</scope>
    <source>
        <strain evidence="3">DSM 44917</strain>
    </source>
</reference>
<name>A0ABU2L9T1_9ACTN</name>
<dbReference type="EMBL" id="JAVREN010000020">
    <property type="protein sequence ID" value="MDT0308329.1"/>
    <property type="molecule type" value="Genomic_DNA"/>
</dbReference>
<feature type="transmembrane region" description="Helical" evidence="1">
    <location>
        <begin position="92"/>
        <end position="110"/>
    </location>
</feature>
<keyword evidence="1" id="KW-0812">Transmembrane</keyword>
<feature type="transmembrane region" description="Helical" evidence="1">
    <location>
        <begin position="116"/>
        <end position="138"/>
    </location>
</feature>
<evidence type="ECO:0000313" key="2">
    <source>
        <dbReference type="EMBL" id="MDT0308329.1"/>
    </source>
</evidence>